<evidence type="ECO:0000259" key="14">
    <source>
        <dbReference type="Pfam" id="PF01292"/>
    </source>
</evidence>
<dbReference type="EMBL" id="JADMCD010000007">
    <property type="protein sequence ID" value="MBF8641920.1"/>
    <property type="molecule type" value="Genomic_DNA"/>
</dbReference>
<keyword evidence="10" id="KW-0408">Iron</keyword>
<evidence type="ECO:0000256" key="13">
    <source>
        <dbReference type="SAM" id="Phobius"/>
    </source>
</evidence>
<dbReference type="SUPFAM" id="SSF81342">
    <property type="entry name" value="Transmembrane di-heme cytochromes"/>
    <property type="match status" value="1"/>
</dbReference>
<evidence type="ECO:0000256" key="10">
    <source>
        <dbReference type="ARBA" id="ARBA00023004"/>
    </source>
</evidence>
<feature type="transmembrane region" description="Helical" evidence="13">
    <location>
        <begin position="90"/>
        <end position="109"/>
    </location>
</feature>
<dbReference type="Gene3D" id="1.20.950.20">
    <property type="entry name" value="Transmembrane di-heme cytochromes, Chain C"/>
    <property type="match status" value="1"/>
</dbReference>
<keyword evidence="4" id="KW-1003">Cell membrane</keyword>
<evidence type="ECO:0000256" key="11">
    <source>
        <dbReference type="ARBA" id="ARBA00023136"/>
    </source>
</evidence>
<comment type="similarity">
    <text evidence="12">Belongs to the cytochrome b561 family.</text>
</comment>
<proteinExistence type="inferred from homology"/>
<dbReference type="PANTHER" id="PTHR30529:SF1">
    <property type="entry name" value="CYTOCHROME B561 HOMOLOG 2"/>
    <property type="match status" value="1"/>
</dbReference>
<protein>
    <submittedName>
        <fullName evidence="15 16">Cytochrome b</fullName>
    </submittedName>
</protein>
<reference evidence="16 17" key="1">
    <citation type="submission" date="2018-06" db="EMBL/GenBank/DDBJ databases">
        <authorList>
            <consortium name="Pathogen Informatics"/>
            <person name="Doyle S."/>
        </authorList>
    </citation>
    <scope>NUCLEOTIDE SEQUENCE [LARGE SCALE GENOMIC DNA]</scope>
    <source>
        <strain evidence="16 17">NCTC11842</strain>
    </source>
</reference>
<feature type="transmembrane region" description="Helical" evidence="13">
    <location>
        <begin position="51"/>
        <end position="69"/>
    </location>
</feature>
<keyword evidence="8" id="KW-0249">Electron transport</keyword>
<keyword evidence="18" id="KW-1185">Reference proteome</keyword>
<dbReference type="Pfam" id="PF01292">
    <property type="entry name" value="Ni_hydr_CYTB"/>
    <property type="match status" value="1"/>
</dbReference>
<evidence type="ECO:0000256" key="6">
    <source>
        <dbReference type="ARBA" id="ARBA00022692"/>
    </source>
</evidence>
<keyword evidence="9 13" id="KW-1133">Transmembrane helix</keyword>
<comment type="cofactor">
    <cofactor evidence="1">
        <name>heme b</name>
        <dbReference type="ChEBI" id="CHEBI:60344"/>
    </cofactor>
</comment>
<dbReference type="GO" id="GO:0022904">
    <property type="term" value="P:respiratory electron transport chain"/>
    <property type="evidence" value="ECO:0007669"/>
    <property type="project" value="InterPro"/>
</dbReference>
<keyword evidence="11 13" id="KW-0472">Membrane</keyword>
<evidence type="ECO:0000313" key="18">
    <source>
        <dbReference type="Proteomes" id="UP000626180"/>
    </source>
</evidence>
<keyword evidence="5" id="KW-0349">Heme</keyword>
<dbReference type="GO" id="GO:0020037">
    <property type="term" value="F:heme binding"/>
    <property type="evidence" value="ECO:0007669"/>
    <property type="project" value="TreeGrafter"/>
</dbReference>
<evidence type="ECO:0000313" key="17">
    <source>
        <dbReference type="Proteomes" id="UP000250443"/>
    </source>
</evidence>
<evidence type="ECO:0000256" key="9">
    <source>
        <dbReference type="ARBA" id="ARBA00022989"/>
    </source>
</evidence>
<evidence type="ECO:0000256" key="4">
    <source>
        <dbReference type="ARBA" id="ARBA00022475"/>
    </source>
</evidence>
<evidence type="ECO:0000256" key="7">
    <source>
        <dbReference type="ARBA" id="ARBA00022723"/>
    </source>
</evidence>
<gene>
    <name evidence="16" type="primary">yceJ</name>
    <name evidence="15" type="ORF">IRZ65_14630</name>
    <name evidence="16" type="ORF">NCTC11842_03821</name>
</gene>
<evidence type="ECO:0000313" key="16">
    <source>
        <dbReference type="EMBL" id="SPZ11575.1"/>
    </source>
</evidence>
<keyword evidence="7" id="KW-0479">Metal-binding</keyword>
<evidence type="ECO:0000256" key="1">
    <source>
        <dbReference type="ARBA" id="ARBA00001970"/>
    </source>
</evidence>
<dbReference type="GO" id="GO:0009055">
    <property type="term" value="F:electron transfer activity"/>
    <property type="evidence" value="ECO:0007669"/>
    <property type="project" value="InterPro"/>
</dbReference>
<comment type="subcellular location">
    <subcellularLocation>
        <location evidence="2">Cell membrane</location>
        <topology evidence="2">Multi-pass membrane protein</topology>
    </subcellularLocation>
</comment>
<feature type="transmembrane region" description="Helical" evidence="13">
    <location>
        <begin position="142"/>
        <end position="162"/>
    </location>
</feature>
<dbReference type="Proteomes" id="UP000626180">
    <property type="component" value="Unassembled WGS sequence"/>
</dbReference>
<dbReference type="AlphaFoldDB" id="A0A2X2DH95"/>
<evidence type="ECO:0000256" key="12">
    <source>
        <dbReference type="ARBA" id="ARBA00037975"/>
    </source>
</evidence>
<sequence length="182" mass="20713">MNWRNDPHRYGLVSVTLHWVMAIAIVALFWLGLWMRGLDYYSPWYHRAPEIHKGIGIILLIALLMRIVWRFVSRPPAIEGSRTTQLAATFGHLALYALMLGVMVAGYFISTAEGQPINVFGWFNVPATVSGLRDQADWAGAIHLWLAWTLIILSGLHVLAALKHHFIDRDATLLRMFGRRRA</sequence>
<accession>A0A2X2DH95</accession>
<evidence type="ECO:0000256" key="2">
    <source>
        <dbReference type="ARBA" id="ARBA00004651"/>
    </source>
</evidence>
<dbReference type="GO" id="GO:0046872">
    <property type="term" value="F:metal ion binding"/>
    <property type="evidence" value="ECO:0007669"/>
    <property type="project" value="UniProtKB-KW"/>
</dbReference>
<dbReference type="RefSeq" id="WP_010795581.1">
    <property type="nucleotide sequence ID" value="NZ_CP053063.1"/>
</dbReference>
<feature type="transmembrane region" description="Helical" evidence="13">
    <location>
        <begin position="12"/>
        <end position="31"/>
    </location>
</feature>
<name>A0A2X2DH95_PSELU</name>
<keyword evidence="3" id="KW-0813">Transport</keyword>
<evidence type="ECO:0000256" key="5">
    <source>
        <dbReference type="ARBA" id="ARBA00022617"/>
    </source>
</evidence>
<keyword evidence="6 13" id="KW-0812">Transmembrane</keyword>
<evidence type="ECO:0000256" key="8">
    <source>
        <dbReference type="ARBA" id="ARBA00022982"/>
    </source>
</evidence>
<dbReference type="PANTHER" id="PTHR30529">
    <property type="entry name" value="CYTOCHROME B561"/>
    <property type="match status" value="1"/>
</dbReference>
<dbReference type="GO" id="GO:0005886">
    <property type="term" value="C:plasma membrane"/>
    <property type="evidence" value="ECO:0007669"/>
    <property type="project" value="UniProtKB-SubCell"/>
</dbReference>
<dbReference type="InterPro" id="IPR016174">
    <property type="entry name" value="Di-haem_cyt_TM"/>
</dbReference>
<dbReference type="InterPro" id="IPR011577">
    <property type="entry name" value="Cyt_b561_bac/Ni-Hgenase"/>
</dbReference>
<dbReference type="Proteomes" id="UP000250443">
    <property type="component" value="Unassembled WGS sequence"/>
</dbReference>
<dbReference type="EMBL" id="UAUF01000014">
    <property type="protein sequence ID" value="SPZ11575.1"/>
    <property type="molecule type" value="Genomic_DNA"/>
</dbReference>
<evidence type="ECO:0000256" key="3">
    <source>
        <dbReference type="ARBA" id="ARBA00022448"/>
    </source>
</evidence>
<feature type="domain" description="Cytochrome b561 bacterial/Ni-hydrogenase" evidence="14">
    <location>
        <begin position="9"/>
        <end position="178"/>
    </location>
</feature>
<organism evidence="16 17">
    <name type="scientific">Pseudomonas luteola</name>
    <dbReference type="NCBI Taxonomy" id="47886"/>
    <lineage>
        <taxon>Bacteria</taxon>
        <taxon>Pseudomonadati</taxon>
        <taxon>Pseudomonadota</taxon>
        <taxon>Gammaproteobacteria</taxon>
        <taxon>Pseudomonadales</taxon>
        <taxon>Pseudomonadaceae</taxon>
        <taxon>Pseudomonas</taxon>
    </lineage>
</organism>
<dbReference type="InterPro" id="IPR052168">
    <property type="entry name" value="Cytochrome_b561_oxidase"/>
</dbReference>
<evidence type="ECO:0000313" key="15">
    <source>
        <dbReference type="EMBL" id="MBF8641920.1"/>
    </source>
</evidence>
<reference evidence="15 18" key="2">
    <citation type="submission" date="2020-10" db="EMBL/GenBank/DDBJ databases">
        <title>Genome sequences of Pseudomonas isolates.</title>
        <authorList>
            <person name="Wessels L."/>
            <person name="Reich F."/>
            <person name="Hammerl J."/>
        </authorList>
    </citation>
    <scope>NUCLEOTIDE SEQUENCE [LARGE SCALE GENOMIC DNA]</scope>
    <source>
        <strain evidence="15 18">20-MO00624-0</strain>
    </source>
</reference>